<feature type="transmembrane region" description="Helical" evidence="7">
    <location>
        <begin position="17"/>
        <end position="35"/>
    </location>
</feature>
<sequence length="490" mass="50839">MAGRTASAVTWGTASRLAAQVVQLASIAVLARLIAPADFGLVAIVTTFVGFAMIFTNLGIGAFLVHAQDPSPADMATAFWLNAVSGLALTALFVAVSGPLADAYGQPRLQALVVVGSLSFCLSLGIVHNALLERSMQFSSLALVEPSAILVSALVAIGLAVAGLGATALVVGHVVATVWKTACLWWMVRWVPRSRPTRSSLRALWSYSGALFGFNVVNYWARNADNLLLGAVAGPGPLAFYSRAYALMLLPVQQVTQVLGRVLFPALTRLRDDEDRLRRGYARSLRLLAAVTFPLSLGLAAAAPAVVGVVLGSRWSEAALLLAILSLSGPAQIVSGTTGALYQAVGRTDLQLRRGLVSAAALVAAIAAGLAWGAVGVAVAVSLAYWVVAPVVTVPVWRLVGLRSSSVLRMLRAPAGCAAAMGVAVLALGRALDGSTTPAAVVLLVQVTTGAVVYAALLRLCARQLWDELGSLARGAARRRSARSHPHVPA</sequence>
<feature type="transmembrane region" description="Helical" evidence="7">
    <location>
        <begin position="143"/>
        <end position="164"/>
    </location>
</feature>
<gene>
    <name evidence="8" type="ORF">AVDCRST_MAG07-2145</name>
</gene>
<dbReference type="PANTHER" id="PTHR30250">
    <property type="entry name" value="PST FAMILY PREDICTED COLANIC ACID TRANSPORTER"/>
    <property type="match status" value="1"/>
</dbReference>
<evidence type="ECO:0000256" key="6">
    <source>
        <dbReference type="ARBA" id="ARBA00023136"/>
    </source>
</evidence>
<feature type="transmembrane region" description="Helical" evidence="7">
    <location>
        <begin position="413"/>
        <end position="432"/>
    </location>
</feature>
<keyword evidence="6 7" id="KW-0472">Membrane</keyword>
<evidence type="ECO:0000256" key="4">
    <source>
        <dbReference type="ARBA" id="ARBA00022692"/>
    </source>
</evidence>
<feature type="transmembrane region" description="Helical" evidence="7">
    <location>
        <begin position="170"/>
        <end position="191"/>
    </location>
</feature>
<keyword evidence="3" id="KW-1003">Cell membrane</keyword>
<organism evidence="8">
    <name type="scientific">uncultured Frankineae bacterium</name>
    <dbReference type="NCBI Taxonomy" id="437475"/>
    <lineage>
        <taxon>Bacteria</taxon>
        <taxon>Bacillati</taxon>
        <taxon>Actinomycetota</taxon>
        <taxon>Actinomycetes</taxon>
        <taxon>Frankiales</taxon>
        <taxon>environmental samples</taxon>
    </lineage>
</organism>
<feature type="transmembrane region" description="Helical" evidence="7">
    <location>
        <begin position="285"/>
        <end position="312"/>
    </location>
</feature>
<feature type="transmembrane region" description="Helical" evidence="7">
    <location>
        <begin position="109"/>
        <end position="131"/>
    </location>
</feature>
<name>A0A6J4LT20_9ACTN</name>
<evidence type="ECO:0000256" key="2">
    <source>
        <dbReference type="ARBA" id="ARBA00007430"/>
    </source>
</evidence>
<evidence type="ECO:0000256" key="5">
    <source>
        <dbReference type="ARBA" id="ARBA00022989"/>
    </source>
</evidence>
<dbReference type="PANTHER" id="PTHR30250:SF10">
    <property type="entry name" value="LIPOPOLYSACCHARIDE BIOSYNTHESIS PROTEIN WZXC"/>
    <property type="match status" value="1"/>
</dbReference>
<feature type="transmembrane region" description="Helical" evidence="7">
    <location>
        <begin position="356"/>
        <end position="377"/>
    </location>
</feature>
<dbReference type="GO" id="GO:0005886">
    <property type="term" value="C:plasma membrane"/>
    <property type="evidence" value="ECO:0007669"/>
    <property type="project" value="UniProtKB-SubCell"/>
</dbReference>
<feature type="transmembrane region" description="Helical" evidence="7">
    <location>
        <begin position="77"/>
        <end position="97"/>
    </location>
</feature>
<feature type="transmembrane region" description="Helical" evidence="7">
    <location>
        <begin position="41"/>
        <end position="65"/>
    </location>
</feature>
<accession>A0A6J4LT20</accession>
<evidence type="ECO:0000256" key="1">
    <source>
        <dbReference type="ARBA" id="ARBA00004651"/>
    </source>
</evidence>
<dbReference type="CDD" id="cd13127">
    <property type="entry name" value="MATE_tuaB_like"/>
    <property type="match status" value="1"/>
</dbReference>
<dbReference type="EMBL" id="CADCUB010000105">
    <property type="protein sequence ID" value="CAA9337318.1"/>
    <property type="molecule type" value="Genomic_DNA"/>
</dbReference>
<dbReference type="InterPro" id="IPR050833">
    <property type="entry name" value="Poly_Biosynth_Transport"/>
</dbReference>
<comment type="similarity">
    <text evidence="2">Belongs to the polysaccharide synthase family.</text>
</comment>
<comment type="subcellular location">
    <subcellularLocation>
        <location evidence="1">Cell membrane</location>
        <topology evidence="1">Multi-pass membrane protein</topology>
    </subcellularLocation>
</comment>
<feature type="transmembrane region" description="Helical" evidence="7">
    <location>
        <begin position="438"/>
        <end position="457"/>
    </location>
</feature>
<feature type="transmembrane region" description="Helical" evidence="7">
    <location>
        <begin position="383"/>
        <end position="401"/>
    </location>
</feature>
<keyword evidence="5 7" id="KW-1133">Transmembrane helix</keyword>
<dbReference type="AlphaFoldDB" id="A0A6J4LT20"/>
<reference evidence="8" key="1">
    <citation type="submission" date="2020-02" db="EMBL/GenBank/DDBJ databases">
        <authorList>
            <person name="Meier V. D."/>
        </authorList>
    </citation>
    <scope>NUCLEOTIDE SEQUENCE</scope>
    <source>
        <strain evidence="8">AVDCRST_MAG07</strain>
    </source>
</reference>
<evidence type="ECO:0000313" key="8">
    <source>
        <dbReference type="EMBL" id="CAA9337318.1"/>
    </source>
</evidence>
<dbReference type="Pfam" id="PF13440">
    <property type="entry name" value="Polysacc_synt_3"/>
    <property type="match status" value="1"/>
</dbReference>
<keyword evidence="4 7" id="KW-0812">Transmembrane</keyword>
<feature type="transmembrane region" description="Helical" evidence="7">
    <location>
        <begin position="318"/>
        <end position="344"/>
    </location>
</feature>
<proteinExistence type="inferred from homology"/>
<evidence type="ECO:0000256" key="3">
    <source>
        <dbReference type="ARBA" id="ARBA00022475"/>
    </source>
</evidence>
<protein>
    <submittedName>
        <fullName evidence="8">Uncharacterized protein</fullName>
    </submittedName>
</protein>
<evidence type="ECO:0000256" key="7">
    <source>
        <dbReference type="SAM" id="Phobius"/>
    </source>
</evidence>